<dbReference type="GO" id="GO:0003677">
    <property type="term" value="F:DNA binding"/>
    <property type="evidence" value="ECO:0007669"/>
    <property type="project" value="UniProtKB-UniRule"/>
</dbReference>
<evidence type="ECO:0000259" key="5">
    <source>
        <dbReference type="PROSITE" id="PS51755"/>
    </source>
</evidence>
<reference evidence="6" key="2">
    <citation type="submission" date="2024-03" db="EMBL/GenBank/DDBJ databases">
        <title>The Genome Sequence of Enterococcus sp. DIV0205d.</title>
        <authorList>
            <consortium name="The Broad Institute Genomics Platform"/>
            <consortium name="The Broad Institute Microbial Omics Core"/>
            <consortium name="The Broad Institute Genomic Center for Infectious Diseases"/>
            <person name="Earl A."/>
            <person name="Manson A."/>
            <person name="Gilmore M."/>
            <person name="Schwartman J."/>
            <person name="Shea T."/>
            <person name="Abouelleil A."/>
            <person name="Cao P."/>
            <person name="Chapman S."/>
            <person name="Cusick C."/>
            <person name="Young S."/>
            <person name="Neafsey D."/>
            <person name="Nusbaum C."/>
            <person name="Birren B."/>
        </authorList>
    </citation>
    <scope>NUCLEOTIDE SEQUENCE</scope>
    <source>
        <strain evidence="6">7F3_DIV0205</strain>
    </source>
</reference>
<evidence type="ECO:0000256" key="1">
    <source>
        <dbReference type="ARBA" id="ARBA00023015"/>
    </source>
</evidence>
<dbReference type="GO" id="GO:0006355">
    <property type="term" value="P:regulation of DNA-templated transcription"/>
    <property type="evidence" value="ECO:0007669"/>
    <property type="project" value="InterPro"/>
</dbReference>
<dbReference type="Gene3D" id="1.10.10.10">
    <property type="entry name" value="Winged helix-like DNA-binding domain superfamily/Winged helix DNA-binding domain"/>
    <property type="match status" value="1"/>
</dbReference>
<reference evidence="6" key="1">
    <citation type="submission" date="2017-05" db="EMBL/GenBank/DDBJ databases">
        <authorList>
            <consortium name="The Broad Institute Genomics Platform"/>
            <consortium name="The Broad Institute Genomic Center for Infectious Diseases"/>
            <person name="Earl A."/>
            <person name="Manson A."/>
            <person name="Schwartman J."/>
            <person name="Gilmore M."/>
            <person name="Abouelleil A."/>
            <person name="Cao P."/>
            <person name="Chapman S."/>
            <person name="Cusick C."/>
            <person name="Shea T."/>
            <person name="Young S."/>
            <person name="Neafsey D."/>
            <person name="Nusbaum C."/>
            <person name="Birren B."/>
        </authorList>
    </citation>
    <scope>NUCLEOTIDE SEQUENCE</scope>
    <source>
        <strain evidence="6">7F3_DIV0205</strain>
    </source>
</reference>
<dbReference type="SMART" id="SM00862">
    <property type="entry name" value="Trans_reg_C"/>
    <property type="match status" value="1"/>
</dbReference>
<organism evidence="6 7">
    <name type="scientific">Candidatus Enterococcus palustris</name>
    <dbReference type="NCBI Taxonomy" id="1834189"/>
    <lineage>
        <taxon>Bacteria</taxon>
        <taxon>Bacillati</taxon>
        <taxon>Bacillota</taxon>
        <taxon>Bacilli</taxon>
        <taxon>Lactobacillales</taxon>
        <taxon>Enterococcaceae</taxon>
        <taxon>Enterococcus</taxon>
    </lineage>
</organism>
<dbReference type="InterPro" id="IPR036388">
    <property type="entry name" value="WH-like_DNA-bd_sf"/>
</dbReference>
<protein>
    <recommendedName>
        <fullName evidence="5">OmpR/PhoB-type domain-containing protein</fullName>
    </recommendedName>
</protein>
<dbReference type="GO" id="GO:0000160">
    <property type="term" value="P:phosphorelay signal transduction system"/>
    <property type="evidence" value="ECO:0007669"/>
    <property type="project" value="InterPro"/>
</dbReference>
<name>A0AAQ3WA00_9ENTE</name>
<gene>
    <name evidence="6" type="ORF">A5821_002516</name>
</gene>
<feature type="DNA-binding region" description="OmpR/PhoB-type" evidence="4">
    <location>
        <begin position="132"/>
        <end position="234"/>
    </location>
</feature>
<keyword evidence="2 4" id="KW-0238">DNA-binding</keyword>
<dbReference type="Proteomes" id="UP000194948">
    <property type="component" value="Chromosome"/>
</dbReference>
<dbReference type="Pfam" id="PF00486">
    <property type="entry name" value="Trans_reg_C"/>
    <property type="match status" value="1"/>
</dbReference>
<dbReference type="PROSITE" id="PS51755">
    <property type="entry name" value="OMPR_PHOB"/>
    <property type="match status" value="1"/>
</dbReference>
<feature type="domain" description="OmpR/PhoB-type" evidence="5">
    <location>
        <begin position="132"/>
        <end position="234"/>
    </location>
</feature>
<keyword evidence="7" id="KW-1185">Reference proteome</keyword>
<evidence type="ECO:0000256" key="3">
    <source>
        <dbReference type="ARBA" id="ARBA00023163"/>
    </source>
</evidence>
<proteinExistence type="predicted"/>
<dbReference type="AlphaFoldDB" id="A0AAQ3WA00"/>
<dbReference type="InterPro" id="IPR001867">
    <property type="entry name" value="OmpR/PhoB-type_DNA-bd"/>
</dbReference>
<keyword evidence="3" id="KW-0804">Transcription</keyword>
<dbReference type="InterPro" id="IPR016032">
    <property type="entry name" value="Sig_transdc_resp-reg_C-effctor"/>
</dbReference>
<keyword evidence="1" id="KW-0805">Transcription regulation</keyword>
<dbReference type="RefSeq" id="WP_086314957.1">
    <property type="nucleotide sequence ID" value="NZ_CP147244.1"/>
</dbReference>
<evidence type="ECO:0000256" key="2">
    <source>
        <dbReference type="ARBA" id="ARBA00023125"/>
    </source>
</evidence>
<dbReference type="EMBL" id="CP147244">
    <property type="protein sequence ID" value="WYK01379.1"/>
    <property type="molecule type" value="Genomic_DNA"/>
</dbReference>
<evidence type="ECO:0000313" key="6">
    <source>
        <dbReference type="EMBL" id="WYK01379.1"/>
    </source>
</evidence>
<evidence type="ECO:0000256" key="4">
    <source>
        <dbReference type="PROSITE-ProRule" id="PRU01091"/>
    </source>
</evidence>
<accession>A0AAQ3WA00</accession>
<evidence type="ECO:0000313" key="7">
    <source>
        <dbReference type="Proteomes" id="UP000194948"/>
    </source>
</evidence>
<dbReference type="SUPFAM" id="SSF46894">
    <property type="entry name" value="C-terminal effector domain of the bipartite response regulators"/>
    <property type="match status" value="1"/>
</dbReference>
<sequence length="238" mass="27526">MINIGIISNKQDTYSSYIEVLHEKKLSLLKLDDEFNSVADSSIDIIIIDYSEQSSEEVMLNICELLVSKKVSNPEIIFVIVKESKKIDRMVLLQLGVTQVFDQQTAPDEFSLFLSNLLNTKNMGQLESVEVEQEESNRSIELLPNRFVIRIDGREEVFLTKLEFKLLDHLNNIEGQFASYDELMKVLWMETLTLENGRSRIANIVFHIRTKIEENPSNPVYLKTVRNKGYFLSVKEDQ</sequence>